<evidence type="ECO:0000313" key="24">
    <source>
        <dbReference type="EMBL" id="PTL39416.1"/>
    </source>
</evidence>
<dbReference type="GO" id="GO:0046872">
    <property type="term" value="F:metal ion binding"/>
    <property type="evidence" value="ECO:0007669"/>
    <property type="project" value="UniProtKB-KW"/>
</dbReference>
<dbReference type="PROSITE" id="PS50109">
    <property type="entry name" value="HIS_KIN"/>
    <property type="match status" value="1"/>
</dbReference>
<evidence type="ECO:0000256" key="21">
    <source>
        <dbReference type="ARBA" id="ARBA00024827"/>
    </source>
</evidence>
<evidence type="ECO:0000256" key="17">
    <source>
        <dbReference type="ARBA" id="ARBA00023004"/>
    </source>
</evidence>
<keyword evidence="15" id="KW-0067">ATP-binding</keyword>
<evidence type="ECO:0000256" key="4">
    <source>
        <dbReference type="ARBA" id="ARBA00004651"/>
    </source>
</evidence>
<comment type="subcellular location">
    <subcellularLocation>
        <location evidence="4">Cell membrane</location>
        <topology evidence="4">Multi-pass membrane protein</topology>
    </subcellularLocation>
    <subcellularLocation>
        <location evidence="3">Cytoplasm</location>
    </subcellularLocation>
</comment>
<keyword evidence="19" id="KW-0411">Iron-sulfur</keyword>
<evidence type="ECO:0000313" key="25">
    <source>
        <dbReference type="Proteomes" id="UP000240509"/>
    </source>
</evidence>
<dbReference type="GO" id="GO:0005737">
    <property type="term" value="C:cytoplasm"/>
    <property type="evidence" value="ECO:0007669"/>
    <property type="project" value="UniProtKB-SubCell"/>
</dbReference>
<dbReference type="OrthoDB" id="9781904at2"/>
<reference evidence="24 25" key="1">
    <citation type="submission" date="2018-03" db="EMBL/GenBank/DDBJ databases">
        <title>Alkalicoccus saliphilus sp. nov., isolated from a mineral pool.</title>
        <authorList>
            <person name="Zhao B."/>
        </authorList>
    </citation>
    <scope>NUCLEOTIDE SEQUENCE [LARGE SCALE GENOMIC DNA]</scope>
    <source>
        <strain evidence="24 25">6AG</strain>
    </source>
</reference>
<keyword evidence="13" id="KW-0547">Nucleotide-binding</keyword>
<keyword evidence="12" id="KW-0479">Metal-binding</keyword>
<dbReference type="InterPro" id="IPR005467">
    <property type="entry name" value="His_kinase_dom"/>
</dbReference>
<dbReference type="GO" id="GO:0005886">
    <property type="term" value="C:plasma membrane"/>
    <property type="evidence" value="ECO:0007669"/>
    <property type="project" value="UniProtKB-SubCell"/>
</dbReference>
<evidence type="ECO:0000256" key="8">
    <source>
        <dbReference type="ARBA" id="ARBA00022485"/>
    </source>
</evidence>
<comment type="catalytic activity">
    <reaction evidence="1">
        <text>ATP + protein L-histidine = ADP + protein N-phospho-L-histidine.</text>
        <dbReference type="EC" id="2.7.13.3"/>
    </reaction>
</comment>
<evidence type="ECO:0000256" key="18">
    <source>
        <dbReference type="ARBA" id="ARBA00023012"/>
    </source>
</evidence>
<keyword evidence="14" id="KW-0418">Kinase</keyword>
<gene>
    <name evidence="24" type="ORF">C6Y45_06195</name>
</gene>
<evidence type="ECO:0000256" key="15">
    <source>
        <dbReference type="ARBA" id="ARBA00022840"/>
    </source>
</evidence>
<dbReference type="GO" id="GO:0046983">
    <property type="term" value="F:protein dimerization activity"/>
    <property type="evidence" value="ECO:0007669"/>
    <property type="project" value="InterPro"/>
</dbReference>
<dbReference type="InterPro" id="IPR011712">
    <property type="entry name" value="Sig_transdc_His_kin_sub3_dim/P"/>
</dbReference>
<evidence type="ECO:0000256" key="2">
    <source>
        <dbReference type="ARBA" id="ARBA00001966"/>
    </source>
</evidence>
<evidence type="ECO:0000256" key="20">
    <source>
        <dbReference type="ARBA" id="ARBA00023136"/>
    </source>
</evidence>
<dbReference type="CDD" id="cd16917">
    <property type="entry name" value="HATPase_UhpB-NarQ-NarX-like"/>
    <property type="match status" value="1"/>
</dbReference>
<dbReference type="SUPFAM" id="SSF55874">
    <property type="entry name" value="ATPase domain of HSP90 chaperone/DNA topoisomerase II/histidine kinase"/>
    <property type="match status" value="1"/>
</dbReference>
<evidence type="ECO:0000259" key="23">
    <source>
        <dbReference type="PROSITE" id="PS50109"/>
    </source>
</evidence>
<evidence type="ECO:0000256" key="22">
    <source>
        <dbReference type="ARBA" id="ARBA00030800"/>
    </source>
</evidence>
<evidence type="ECO:0000256" key="9">
    <source>
        <dbReference type="ARBA" id="ARBA00022490"/>
    </source>
</evidence>
<dbReference type="EC" id="2.7.13.3" evidence="5"/>
<dbReference type="InterPro" id="IPR004358">
    <property type="entry name" value="Sig_transdc_His_kin-like_C"/>
</dbReference>
<accession>A0A2T4U7P2</accession>
<evidence type="ECO:0000256" key="11">
    <source>
        <dbReference type="ARBA" id="ARBA00022692"/>
    </source>
</evidence>
<evidence type="ECO:0000256" key="5">
    <source>
        <dbReference type="ARBA" id="ARBA00012438"/>
    </source>
</evidence>
<feature type="domain" description="Histidine kinase" evidence="23">
    <location>
        <begin position="190"/>
        <end position="278"/>
    </location>
</feature>
<comment type="cofactor">
    <cofactor evidence="2">
        <name>[4Fe-4S] cluster</name>
        <dbReference type="ChEBI" id="CHEBI:49883"/>
    </cofactor>
</comment>
<evidence type="ECO:0000256" key="19">
    <source>
        <dbReference type="ARBA" id="ARBA00023014"/>
    </source>
</evidence>
<dbReference type="PANTHER" id="PTHR24421:SF37">
    <property type="entry name" value="SENSOR HISTIDINE KINASE NARS"/>
    <property type="match status" value="1"/>
</dbReference>
<protein>
    <recommendedName>
        <fullName evidence="6">Oxygen sensor histidine kinase NreB</fullName>
        <ecNumber evidence="5">2.7.13.3</ecNumber>
    </recommendedName>
    <alternativeName>
        <fullName evidence="22">Nitrogen regulation protein B</fullName>
    </alternativeName>
</protein>
<evidence type="ECO:0000256" key="13">
    <source>
        <dbReference type="ARBA" id="ARBA00022741"/>
    </source>
</evidence>
<keyword evidence="7" id="KW-1003">Cell membrane</keyword>
<dbReference type="AlphaFoldDB" id="A0A2T4U7P2"/>
<evidence type="ECO:0000256" key="6">
    <source>
        <dbReference type="ARBA" id="ARBA00017322"/>
    </source>
</evidence>
<keyword evidence="8" id="KW-0004">4Fe-4S</keyword>
<keyword evidence="20" id="KW-0472">Membrane</keyword>
<evidence type="ECO:0000256" key="10">
    <source>
        <dbReference type="ARBA" id="ARBA00022679"/>
    </source>
</evidence>
<evidence type="ECO:0000256" key="16">
    <source>
        <dbReference type="ARBA" id="ARBA00022989"/>
    </source>
</evidence>
<dbReference type="PANTHER" id="PTHR24421">
    <property type="entry name" value="NITRATE/NITRITE SENSOR PROTEIN NARX-RELATED"/>
    <property type="match status" value="1"/>
</dbReference>
<dbReference type="SMART" id="SM00387">
    <property type="entry name" value="HATPase_c"/>
    <property type="match status" value="1"/>
</dbReference>
<evidence type="ECO:0000256" key="7">
    <source>
        <dbReference type="ARBA" id="ARBA00022475"/>
    </source>
</evidence>
<dbReference type="Pfam" id="PF02518">
    <property type="entry name" value="HATPase_c"/>
    <property type="match status" value="1"/>
</dbReference>
<dbReference type="InterPro" id="IPR050482">
    <property type="entry name" value="Sensor_HK_TwoCompSys"/>
</dbReference>
<name>A0A2T4U7P2_9BACI</name>
<dbReference type="EMBL" id="PZJJ01000007">
    <property type="protein sequence ID" value="PTL39416.1"/>
    <property type="molecule type" value="Genomic_DNA"/>
</dbReference>
<dbReference type="GO" id="GO:0005524">
    <property type="term" value="F:ATP binding"/>
    <property type="evidence" value="ECO:0007669"/>
    <property type="project" value="UniProtKB-KW"/>
</dbReference>
<keyword evidence="17" id="KW-0408">Iron</keyword>
<dbReference type="GO" id="GO:0051539">
    <property type="term" value="F:4 iron, 4 sulfur cluster binding"/>
    <property type="evidence" value="ECO:0007669"/>
    <property type="project" value="UniProtKB-KW"/>
</dbReference>
<dbReference type="Gene3D" id="1.20.5.1930">
    <property type="match status" value="1"/>
</dbReference>
<keyword evidence="10" id="KW-0808">Transferase</keyword>
<evidence type="ECO:0000256" key="3">
    <source>
        <dbReference type="ARBA" id="ARBA00004496"/>
    </source>
</evidence>
<sequence>MNSFDMIQDIKERLSEAVHQARKELQATVEEAPALLPEEREAAENLLHQCNTVKQYLEEADIPEETGQEVKLLHMQEAEKKRLARELHDGPAQLAAHALMRTEITERFFDKEDYKEAGEELKETKKSVKRAFLEMRRLIYDLQPADLEKHGLTEAAAVFLREVEEQTGTAVTFRIFGEAFRLREEIETAVYRFIQETVRNAVKHGAPHRIDIALRMEEQQITVSVQDDGTGFDDAMFNEYSFGLEGLKERMQLFGGTTVIQSQPGSGAVVTASIPVDRNEG</sequence>
<keyword evidence="16" id="KW-1133">Transmembrane helix</keyword>
<dbReference type="Proteomes" id="UP000240509">
    <property type="component" value="Unassembled WGS sequence"/>
</dbReference>
<evidence type="ECO:0000256" key="14">
    <source>
        <dbReference type="ARBA" id="ARBA00022777"/>
    </source>
</evidence>
<dbReference type="Pfam" id="PF07730">
    <property type="entry name" value="HisKA_3"/>
    <property type="match status" value="1"/>
</dbReference>
<organism evidence="24 25">
    <name type="scientific">Alkalicoccus saliphilus</name>
    <dbReference type="NCBI Taxonomy" id="200989"/>
    <lineage>
        <taxon>Bacteria</taxon>
        <taxon>Bacillati</taxon>
        <taxon>Bacillota</taxon>
        <taxon>Bacilli</taxon>
        <taxon>Bacillales</taxon>
        <taxon>Bacillaceae</taxon>
        <taxon>Alkalicoccus</taxon>
    </lineage>
</organism>
<dbReference type="PRINTS" id="PR00344">
    <property type="entry name" value="BCTRLSENSOR"/>
</dbReference>
<keyword evidence="9" id="KW-0963">Cytoplasm</keyword>
<comment type="caution">
    <text evidence="24">The sequence shown here is derived from an EMBL/GenBank/DDBJ whole genome shotgun (WGS) entry which is preliminary data.</text>
</comment>
<evidence type="ECO:0000256" key="1">
    <source>
        <dbReference type="ARBA" id="ARBA00000085"/>
    </source>
</evidence>
<dbReference type="GO" id="GO:0000155">
    <property type="term" value="F:phosphorelay sensor kinase activity"/>
    <property type="evidence" value="ECO:0007669"/>
    <property type="project" value="InterPro"/>
</dbReference>
<dbReference type="InterPro" id="IPR003594">
    <property type="entry name" value="HATPase_dom"/>
</dbReference>
<keyword evidence="25" id="KW-1185">Reference proteome</keyword>
<keyword evidence="18" id="KW-0902">Two-component regulatory system</keyword>
<proteinExistence type="predicted"/>
<dbReference type="InterPro" id="IPR036890">
    <property type="entry name" value="HATPase_C_sf"/>
</dbReference>
<dbReference type="RefSeq" id="WP_107584335.1">
    <property type="nucleotide sequence ID" value="NZ_PZJJ01000007.1"/>
</dbReference>
<comment type="function">
    <text evidence="21">Member of the two-component regulatory system NreB/NreC involved in the control of dissimilatory nitrate/nitrite reduction in response to oxygen. NreB functions as a direct oxygen sensor histidine kinase which is autophosphorylated, in the absence of oxygen, probably at the conserved histidine residue, and transfers its phosphate group probably to a conserved aspartate residue of NreC. NreB/NreC activates the expression of the nitrate (narGHJI) and nitrite (nir) reductase operons, as well as the putative nitrate transporter gene narT.</text>
</comment>
<dbReference type="Gene3D" id="3.30.565.10">
    <property type="entry name" value="Histidine kinase-like ATPase, C-terminal domain"/>
    <property type="match status" value="1"/>
</dbReference>
<evidence type="ECO:0000256" key="12">
    <source>
        <dbReference type="ARBA" id="ARBA00022723"/>
    </source>
</evidence>
<keyword evidence="11" id="KW-0812">Transmembrane</keyword>